<dbReference type="PANTHER" id="PTHR35813:SF1">
    <property type="entry name" value="INNER MEMBRANE PROTEIN YBAN"/>
    <property type="match status" value="1"/>
</dbReference>
<sequence>MRPIWLLAGGAALALAAAGIVLPLLPTVPFLLLAAFCFARGSERMHGWLVAHHQFGPPIRDWQERGAVSRRVKWIASASIAAALCLAAAFRLPLGLLAVQAVVLCGVLLFLWTRPEA</sequence>
<evidence type="ECO:0000256" key="1">
    <source>
        <dbReference type="SAM" id="Phobius"/>
    </source>
</evidence>
<proteinExistence type="predicted"/>
<keyword evidence="1" id="KW-0472">Membrane</keyword>
<comment type="caution">
    <text evidence="2">The sequence shown here is derived from an EMBL/GenBank/DDBJ whole genome shotgun (WGS) entry which is preliminary data.</text>
</comment>
<gene>
    <name evidence="2" type="ORF">OEZ60_08805</name>
</gene>
<feature type="transmembrane region" description="Helical" evidence="1">
    <location>
        <begin position="96"/>
        <end position="113"/>
    </location>
</feature>
<dbReference type="EMBL" id="JAOVQO010000007">
    <property type="protein sequence ID" value="MCU9848105.1"/>
    <property type="molecule type" value="Genomic_DNA"/>
</dbReference>
<accession>A0ABT2X3A9</accession>
<dbReference type="PIRSF" id="PIRSF016789">
    <property type="entry name" value="DUF454"/>
    <property type="match status" value="1"/>
</dbReference>
<dbReference type="RefSeq" id="WP_263335404.1">
    <property type="nucleotide sequence ID" value="NZ_JAOVQO010000007.1"/>
</dbReference>
<keyword evidence="1" id="KW-1133">Transmembrane helix</keyword>
<keyword evidence="1" id="KW-0812">Transmembrane</keyword>
<dbReference type="Pfam" id="PF04304">
    <property type="entry name" value="DUF454"/>
    <property type="match status" value="1"/>
</dbReference>
<name>A0ABT2X3A9_9RHOB</name>
<feature type="transmembrane region" description="Helical" evidence="1">
    <location>
        <begin position="72"/>
        <end position="90"/>
    </location>
</feature>
<keyword evidence="3" id="KW-1185">Reference proteome</keyword>
<protein>
    <submittedName>
        <fullName evidence="2">YbaN family protein</fullName>
    </submittedName>
</protein>
<evidence type="ECO:0000313" key="2">
    <source>
        <dbReference type="EMBL" id="MCU9848105.1"/>
    </source>
</evidence>
<dbReference type="InterPro" id="IPR007401">
    <property type="entry name" value="DUF454"/>
</dbReference>
<dbReference type="Proteomes" id="UP001209535">
    <property type="component" value="Unassembled WGS sequence"/>
</dbReference>
<organism evidence="2 3">
    <name type="scientific">Albidovulum salinarum</name>
    <dbReference type="NCBI Taxonomy" id="2984153"/>
    <lineage>
        <taxon>Bacteria</taxon>
        <taxon>Pseudomonadati</taxon>
        <taxon>Pseudomonadota</taxon>
        <taxon>Alphaproteobacteria</taxon>
        <taxon>Rhodobacterales</taxon>
        <taxon>Paracoccaceae</taxon>
        <taxon>Albidovulum</taxon>
    </lineage>
</organism>
<dbReference type="PANTHER" id="PTHR35813">
    <property type="entry name" value="INNER MEMBRANE PROTEIN YBAN"/>
    <property type="match status" value="1"/>
</dbReference>
<reference evidence="2 3" key="1">
    <citation type="submission" date="2022-10" db="EMBL/GenBank/DDBJ databases">
        <title>Defluviimonas sp. nov., isolated from ocean surface sediments.</title>
        <authorList>
            <person name="He W."/>
            <person name="Wang L."/>
            <person name="Zhang D.-F."/>
        </authorList>
    </citation>
    <scope>NUCLEOTIDE SEQUENCE [LARGE SCALE GENOMIC DNA]</scope>
    <source>
        <strain evidence="2 3">WL0024</strain>
    </source>
</reference>
<evidence type="ECO:0000313" key="3">
    <source>
        <dbReference type="Proteomes" id="UP001209535"/>
    </source>
</evidence>